<dbReference type="PROSITE" id="PS50206">
    <property type="entry name" value="RHODANESE_3"/>
    <property type="match status" value="1"/>
</dbReference>
<dbReference type="InterPro" id="IPR001763">
    <property type="entry name" value="Rhodanese-like_dom"/>
</dbReference>
<organism evidence="2">
    <name type="scientific">Ditylum brightwellii</name>
    <dbReference type="NCBI Taxonomy" id="49249"/>
    <lineage>
        <taxon>Eukaryota</taxon>
        <taxon>Sar</taxon>
        <taxon>Stramenopiles</taxon>
        <taxon>Ochrophyta</taxon>
        <taxon>Bacillariophyta</taxon>
        <taxon>Mediophyceae</taxon>
        <taxon>Lithodesmiophycidae</taxon>
        <taxon>Lithodesmiales</taxon>
        <taxon>Lithodesmiaceae</taxon>
        <taxon>Ditylum</taxon>
    </lineage>
</organism>
<dbReference type="InterPro" id="IPR020103">
    <property type="entry name" value="PsdUridine_synth_cat_dom_sf"/>
</dbReference>
<dbReference type="Pfam" id="PF12368">
    <property type="entry name" value="Rhodanese_C"/>
    <property type="match status" value="1"/>
</dbReference>
<evidence type="ECO:0000259" key="1">
    <source>
        <dbReference type="PROSITE" id="PS50206"/>
    </source>
</evidence>
<dbReference type="SUPFAM" id="SSF55120">
    <property type="entry name" value="Pseudouridine synthase"/>
    <property type="match status" value="1"/>
</dbReference>
<reference evidence="2" key="1">
    <citation type="submission" date="2021-01" db="EMBL/GenBank/DDBJ databases">
        <authorList>
            <person name="Corre E."/>
            <person name="Pelletier E."/>
            <person name="Niang G."/>
            <person name="Scheremetjew M."/>
            <person name="Finn R."/>
            <person name="Kale V."/>
            <person name="Holt S."/>
            <person name="Cochrane G."/>
            <person name="Meng A."/>
            <person name="Brown T."/>
            <person name="Cohen L."/>
        </authorList>
    </citation>
    <scope>NUCLEOTIDE SEQUENCE</scope>
    <source>
        <strain evidence="2">GSO104</strain>
    </source>
</reference>
<dbReference type="AlphaFoldDB" id="A0A7S4VWV7"/>
<accession>A0A7S4VWV7</accession>
<dbReference type="PANTHER" id="PTHR21600:SF40">
    <property type="entry name" value="PSEUDOURIDYLATE SYNTHASE RPUSD2"/>
    <property type="match status" value="1"/>
</dbReference>
<dbReference type="GO" id="GO:0009982">
    <property type="term" value="F:pseudouridine synthase activity"/>
    <property type="evidence" value="ECO:0007669"/>
    <property type="project" value="InterPro"/>
</dbReference>
<dbReference type="InterPro" id="IPR022111">
    <property type="entry name" value="Rhodanese_C"/>
</dbReference>
<dbReference type="Gene3D" id="3.30.2350.10">
    <property type="entry name" value="Pseudouridine synthase"/>
    <property type="match status" value="1"/>
</dbReference>
<dbReference type="Pfam" id="PF00849">
    <property type="entry name" value="PseudoU_synth_2"/>
    <property type="match status" value="1"/>
</dbReference>
<dbReference type="GO" id="GO:0000455">
    <property type="term" value="P:enzyme-directed rRNA pseudouridine synthesis"/>
    <property type="evidence" value="ECO:0007669"/>
    <property type="project" value="TreeGrafter"/>
</dbReference>
<dbReference type="SUPFAM" id="SSF52821">
    <property type="entry name" value="Rhodanese/Cell cycle control phosphatase"/>
    <property type="match status" value="1"/>
</dbReference>
<gene>
    <name evidence="2" type="ORF">DBRI00130_LOCUS39054</name>
</gene>
<evidence type="ECO:0000313" key="2">
    <source>
        <dbReference type="EMBL" id="CAE4655251.1"/>
    </source>
</evidence>
<dbReference type="InterPro" id="IPR036873">
    <property type="entry name" value="Rhodanese-like_dom_sf"/>
</dbReference>
<dbReference type="PANTHER" id="PTHR21600">
    <property type="entry name" value="MITOCHONDRIAL RNA PSEUDOURIDINE SYNTHASE"/>
    <property type="match status" value="1"/>
</dbReference>
<dbReference type="InterPro" id="IPR050188">
    <property type="entry name" value="RluA_PseudoU_synthase"/>
</dbReference>
<proteinExistence type="predicted"/>
<feature type="domain" description="Rhodanese" evidence="1">
    <location>
        <begin position="1"/>
        <end position="44"/>
    </location>
</feature>
<sequence length="671" mass="74124">MYCTGGIRCEKASAFIRRETGAESVQHLKGGIHKYLDKYGADGLFHGKNFVFDRRVGAEASSHMECSKKSKEPVDNVVGRCLYCEKPFDTFTPDGVCTVCREPTLVCDSCKTGLVEYHCSDHIYLRNCYFSDLSRFNELELKNQLAELEEHLQRMAIGKRYKQKRKTLHRQCDRVLEALGEASSSIEVNMANGTQSQTKCRNCGAPECGGDCWGFHGLGRKDKISEKNVQSIKGKWCGKTILSVLQSEFADLSDAEYLSSLMSHSLIHLNGIPVKCDAIGLDGDSQAISASSILKNMDTISRIVHWYEPPVIVPSSISVQKIKIPDDIISENSLCDNYGNSNEALIYCCDKPASVPVHPAGPYLANSLTMMVEGQVGLEPRSLRPCHRLDRCTSGLTICTTSQAIAKLIQGRLDGKTVQKLYLARVKGKFPSSENECQNFMVSKECASASWSWMGDKCCIEVNAPIKNIDPIKGYRAICNDGKHSTSRFSLVSYEETSDMSIVACYPVTGRGHQLRVHLQWLGHAIHGDVLYGGPNYLLSMKEDAIKALVDASKTGEESQGLPNKLISENAAVSAKNLCRISRDGVDGIQASFSSAQLLGGGHVIDLHAWKYRVSFERKGRKTKKCKIDAGTMNSREKDQADVDDALVLMDFATNVPLWAKSCECENVSWL</sequence>
<dbReference type="EMBL" id="HBNS01053670">
    <property type="protein sequence ID" value="CAE4655251.1"/>
    <property type="molecule type" value="Transcribed_RNA"/>
</dbReference>
<dbReference type="GO" id="GO:0003723">
    <property type="term" value="F:RNA binding"/>
    <property type="evidence" value="ECO:0007669"/>
    <property type="project" value="InterPro"/>
</dbReference>
<dbReference type="InterPro" id="IPR006145">
    <property type="entry name" value="PsdUridine_synth_RsuA/RluA"/>
</dbReference>
<name>A0A7S4VWV7_9STRA</name>
<protein>
    <recommendedName>
        <fullName evidence="1">Rhodanese domain-containing protein</fullName>
    </recommendedName>
</protein>
<dbReference type="Gene3D" id="3.40.250.10">
    <property type="entry name" value="Rhodanese-like domain"/>
    <property type="match status" value="1"/>
</dbReference>